<dbReference type="AlphaFoldDB" id="A0A811JR43"/>
<evidence type="ECO:0000256" key="3">
    <source>
        <dbReference type="ARBA" id="ARBA00010026"/>
    </source>
</evidence>
<keyword evidence="5 9" id="KW-0812">Transmembrane</keyword>
<dbReference type="PANTHER" id="PTHR13121:SF0">
    <property type="entry name" value="PHOSPHATIDYLINOSITOL GLYCAN ANCHOR BIOSYNTHESIS CLASS U PROTEIN"/>
    <property type="match status" value="1"/>
</dbReference>
<evidence type="ECO:0000313" key="11">
    <source>
        <dbReference type="Proteomes" id="UP000614601"/>
    </source>
</evidence>
<evidence type="ECO:0000256" key="4">
    <source>
        <dbReference type="ARBA" id="ARBA00022502"/>
    </source>
</evidence>
<evidence type="ECO:0000256" key="2">
    <source>
        <dbReference type="ARBA" id="ARBA00004687"/>
    </source>
</evidence>
<dbReference type="InterPro" id="IPR009600">
    <property type="entry name" value="PIG-U"/>
</dbReference>
<evidence type="ECO:0000313" key="10">
    <source>
        <dbReference type="EMBL" id="CAD5205619.1"/>
    </source>
</evidence>
<feature type="transmembrane region" description="Helical" evidence="9">
    <location>
        <begin position="37"/>
        <end position="55"/>
    </location>
</feature>
<dbReference type="EMBL" id="CAJFDH010000001">
    <property type="protein sequence ID" value="CAD5205619.1"/>
    <property type="molecule type" value="Genomic_DNA"/>
</dbReference>
<feature type="transmembrane region" description="Helical" evidence="9">
    <location>
        <begin position="190"/>
        <end position="213"/>
    </location>
</feature>
<dbReference type="PANTHER" id="PTHR13121">
    <property type="entry name" value="GPI TRANSAMIDASE COMPONENT PIG-U"/>
    <property type="match status" value="1"/>
</dbReference>
<evidence type="ECO:0000256" key="5">
    <source>
        <dbReference type="ARBA" id="ARBA00022692"/>
    </source>
</evidence>
<evidence type="ECO:0000256" key="9">
    <source>
        <dbReference type="SAM" id="Phobius"/>
    </source>
</evidence>
<feature type="transmembrane region" description="Helical" evidence="9">
    <location>
        <begin position="277"/>
        <end position="301"/>
    </location>
</feature>
<comment type="pathway">
    <text evidence="2">Glycolipid biosynthesis; glycosylphosphatidylinositol-anchor biosynthesis.</text>
</comment>
<comment type="caution">
    <text evidence="10">The sequence shown here is derived from an EMBL/GenBank/DDBJ whole genome shotgun (WGS) entry which is preliminary data.</text>
</comment>
<gene>
    <name evidence="10" type="ORF">BOKJ2_LOCUS303</name>
</gene>
<keyword evidence="11" id="KW-1185">Reference proteome</keyword>
<sequence length="443" mass="50675">MTLTRRPKRKSELEDEVFVKPTKTAVKNCVKLNISDVLAPIVFGIFLRLIAFAYFKEYLQDHVGFTAQWNSFRRLKDAIALWDQNGSLYADRFHGVPLLAVIFYPLVPQEYILRVLFISCDVIAAVALYKSAGFVCNEAAEVPEVGKRLLTMYLLNPLTVGVCAAMNTTVILNMALCVAFYFFVNKKLCMATILVCLASQLNIYYLQLLLPIVAARMIAQTKDKFNLALAAKQLGYKLIAFSLLYSINFLIANWNDVIRGNVFFFFTLEDYTPNMGMYWYLFSLIFVQYRLFFLVILHFLAFIHVFPLFKVFWTAPVGLWLIFLQMITLLSSYPTYAEFCLFLPLLTTIKAKQNSSVFFYFLVTLISLACSSSLITLQQWVQTGSGNANFFFGSGIAYLIGQAFLLRHTLKSLVDSLFYNSDFYKADQAPQFRFINIPILKKA</sequence>
<feature type="transmembrane region" description="Helical" evidence="9">
    <location>
        <begin position="358"/>
        <end position="381"/>
    </location>
</feature>
<evidence type="ECO:0000256" key="6">
    <source>
        <dbReference type="ARBA" id="ARBA00022824"/>
    </source>
</evidence>
<dbReference type="GO" id="GO:0016255">
    <property type="term" value="P:attachment of GPI anchor to protein"/>
    <property type="evidence" value="ECO:0007669"/>
    <property type="project" value="InterPro"/>
</dbReference>
<comment type="similarity">
    <text evidence="3">Belongs to the PIGU family.</text>
</comment>
<feature type="transmembrane region" description="Helical" evidence="9">
    <location>
        <begin position="387"/>
        <end position="406"/>
    </location>
</feature>
<evidence type="ECO:0000256" key="7">
    <source>
        <dbReference type="ARBA" id="ARBA00022989"/>
    </source>
</evidence>
<organism evidence="10 11">
    <name type="scientific">Bursaphelenchus okinawaensis</name>
    <dbReference type="NCBI Taxonomy" id="465554"/>
    <lineage>
        <taxon>Eukaryota</taxon>
        <taxon>Metazoa</taxon>
        <taxon>Ecdysozoa</taxon>
        <taxon>Nematoda</taxon>
        <taxon>Chromadorea</taxon>
        <taxon>Rhabditida</taxon>
        <taxon>Tylenchina</taxon>
        <taxon>Tylenchomorpha</taxon>
        <taxon>Aphelenchoidea</taxon>
        <taxon>Aphelenchoididae</taxon>
        <taxon>Bursaphelenchus</taxon>
    </lineage>
</organism>
<dbReference type="GO" id="GO:0042765">
    <property type="term" value="C:GPI-anchor transamidase complex"/>
    <property type="evidence" value="ECO:0007669"/>
    <property type="project" value="InterPro"/>
</dbReference>
<dbReference type="Proteomes" id="UP000614601">
    <property type="component" value="Unassembled WGS sequence"/>
</dbReference>
<reference evidence="10" key="1">
    <citation type="submission" date="2020-09" db="EMBL/GenBank/DDBJ databases">
        <authorList>
            <person name="Kikuchi T."/>
        </authorList>
    </citation>
    <scope>NUCLEOTIDE SEQUENCE</scope>
    <source>
        <strain evidence="10">SH1</strain>
    </source>
</reference>
<dbReference type="Proteomes" id="UP000783686">
    <property type="component" value="Unassembled WGS sequence"/>
</dbReference>
<comment type="subcellular location">
    <subcellularLocation>
        <location evidence="1">Endoplasmic reticulum membrane</location>
        <topology evidence="1">Multi-pass membrane protein</topology>
    </subcellularLocation>
</comment>
<dbReference type="UniPathway" id="UPA00196"/>
<evidence type="ECO:0008006" key="12">
    <source>
        <dbReference type="Google" id="ProtNLM"/>
    </source>
</evidence>
<keyword evidence="4" id="KW-0337">GPI-anchor biosynthesis</keyword>
<dbReference type="OrthoDB" id="549017at2759"/>
<proteinExistence type="inferred from homology"/>
<keyword evidence="8 9" id="KW-0472">Membrane</keyword>
<dbReference type="GO" id="GO:0006506">
    <property type="term" value="P:GPI anchor biosynthetic process"/>
    <property type="evidence" value="ECO:0007669"/>
    <property type="project" value="UniProtKB-UniPathway"/>
</dbReference>
<evidence type="ECO:0000256" key="8">
    <source>
        <dbReference type="ARBA" id="ARBA00023136"/>
    </source>
</evidence>
<feature type="transmembrane region" description="Helical" evidence="9">
    <location>
        <begin position="158"/>
        <end position="184"/>
    </location>
</feature>
<protein>
    <recommendedName>
        <fullName evidence="12">GPI transamidase subunit PIG-U</fullName>
    </recommendedName>
</protein>
<dbReference type="EMBL" id="CAJFCW020000001">
    <property type="protein sequence ID" value="CAG9078391.1"/>
    <property type="molecule type" value="Genomic_DNA"/>
</dbReference>
<keyword evidence="7 9" id="KW-1133">Transmembrane helix</keyword>
<name>A0A811JR43_9BILA</name>
<keyword evidence="6" id="KW-0256">Endoplasmic reticulum</keyword>
<evidence type="ECO:0000256" key="1">
    <source>
        <dbReference type="ARBA" id="ARBA00004477"/>
    </source>
</evidence>
<accession>A0A811JR43</accession>
<dbReference type="Pfam" id="PF06728">
    <property type="entry name" value="PIG-U"/>
    <property type="match status" value="1"/>
</dbReference>
<feature type="transmembrane region" description="Helical" evidence="9">
    <location>
        <begin position="234"/>
        <end position="254"/>
    </location>
</feature>